<dbReference type="GO" id="GO:0016020">
    <property type="term" value="C:membrane"/>
    <property type="evidence" value="ECO:0007669"/>
    <property type="project" value="UniProtKB-SubCell"/>
</dbReference>
<comment type="similarity">
    <text evidence="2">Belongs to the TerC family.</text>
</comment>
<keyword evidence="8" id="KW-1185">Reference proteome</keyword>
<evidence type="ECO:0000256" key="4">
    <source>
        <dbReference type="ARBA" id="ARBA00022989"/>
    </source>
</evidence>
<dbReference type="InterPro" id="IPR005496">
    <property type="entry name" value="Integral_membrane_TerC"/>
</dbReference>
<proteinExistence type="inferred from homology"/>
<feature type="transmembrane region" description="Helical" evidence="6">
    <location>
        <begin position="139"/>
        <end position="156"/>
    </location>
</feature>
<protein>
    <submittedName>
        <fullName evidence="7">Tellurite resistance protein TerC</fullName>
    </submittedName>
</protein>
<feature type="transmembrane region" description="Helical" evidence="6">
    <location>
        <begin position="288"/>
        <end position="308"/>
    </location>
</feature>
<organism evidence="7 8">
    <name type="scientific">Pseudozobellia thermophila</name>
    <dbReference type="NCBI Taxonomy" id="192903"/>
    <lineage>
        <taxon>Bacteria</taxon>
        <taxon>Pseudomonadati</taxon>
        <taxon>Bacteroidota</taxon>
        <taxon>Flavobacteriia</taxon>
        <taxon>Flavobacteriales</taxon>
        <taxon>Flavobacteriaceae</taxon>
        <taxon>Pseudozobellia</taxon>
    </lineage>
</organism>
<dbReference type="RefSeq" id="WP_072995937.1">
    <property type="nucleotide sequence ID" value="NZ_FQYU01000019.1"/>
</dbReference>
<dbReference type="Pfam" id="PF03741">
    <property type="entry name" value="TerC"/>
    <property type="match status" value="1"/>
</dbReference>
<dbReference type="OrthoDB" id="9783692at2"/>
<feature type="transmembrane region" description="Helical" evidence="6">
    <location>
        <begin position="76"/>
        <end position="99"/>
    </location>
</feature>
<gene>
    <name evidence="7" type="ORF">SAMN04488513_11923</name>
</gene>
<evidence type="ECO:0000256" key="3">
    <source>
        <dbReference type="ARBA" id="ARBA00022692"/>
    </source>
</evidence>
<evidence type="ECO:0000256" key="2">
    <source>
        <dbReference type="ARBA" id="ARBA00007511"/>
    </source>
</evidence>
<reference evidence="8" key="1">
    <citation type="submission" date="2016-11" db="EMBL/GenBank/DDBJ databases">
        <authorList>
            <person name="Varghese N."/>
            <person name="Submissions S."/>
        </authorList>
    </citation>
    <scope>NUCLEOTIDE SEQUENCE [LARGE SCALE GENOMIC DNA]</scope>
    <source>
        <strain evidence="8">DSM 19858</strain>
    </source>
</reference>
<feature type="transmembrane region" description="Helical" evidence="6">
    <location>
        <begin position="6"/>
        <end position="22"/>
    </location>
</feature>
<dbReference type="PANTHER" id="PTHR30238:SF0">
    <property type="entry name" value="THYLAKOID MEMBRANE PROTEIN TERC, CHLOROPLASTIC"/>
    <property type="match status" value="1"/>
</dbReference>
<sequence length="316" mass="35484">MWVWGLFIALVVVFLALDLGVFHKNEHVIKSKEAGIWTAIWVSVALGFSGVIYWLFSSGMVENPTGLTPNNAVLKYITGYLIELSLSIDNVFVIAVIFSAFKIPPIYQHRVLFWGILGAIVFRGLMIVFGVALITKFEWIIYVFGVFLLYTAFKMLKSDDSDFNPKNSWIFRQVKKLFPITGTLHGHDFFVKRMGVNAATPLFMALVVIELTDVLFALDSIPAILAITADPFIVFSSNILAILGLRSMYFLISRMLEKFRFINYSLVVILAFVGLKMLFSHQVELPEWVSLTVISVSLLAGIVASLLIPSKEEDPD</sequence>
<evidence type="ECO:0000313" key="7">
    <source>
        <dbReference type="EMBL" id="SHK05087.1"/>
    </source>
</evidence>
<evidence type="ECO:0000256" key="5">
    <source>
        <dbReference type="ARBA" id="ARBA00023136"/>
    </source>
</evidence>
<dbReference type="NCBIfam" id="TIGR03718">
    <property type="entry name" value="R_switched_Alx"/>
    <property type="match status" value="1"/>
</dbReference>
<name>A0A1M6PAY7_9FLAO</name>
<evidence type="ECO:0000256" key="6">
    <source>
        <dbReference type="SAM" id="Phobius"/>
    </source>
</evidence>
<accession>A0A1M6PAY7</accession>
<dbReference type="AlphaFoldDB" id="A0A1M6PAY7"/>
<evidence type="ECO:0000313" key="8">
    <source>
        <dbReference type="Proteomes" id="UP000184543"/>
    </source>
</evidence>
<feature type="transmembrane region" description="Helical" evidence="6">
    <location>
        <begin position="34"/>
        <end position="56"/>
    </location>
</feature>
<feature type="transmembrane region" description="Helical" evidence="6">
    <location>
        <begin position="264"/>
        <end position="282"/>
    </location>
</feature>
<evidence type="ECO:0000256" key="1">
    <source>
        <dbReference type="ARBA" id="ARBA00004141"/>
    </source>
</evidence>
<comment type="subcellular location">
    <subcellularLocation>
        <location evidence="1">Membrane</location>
        <topology evidence="1">Multi-pass membrane protein</topology>
    </subcellularLocation>
</comment>
<dbReference type="PANTHER" id="PTHR30238">
    <property type="entry name" value="MEMBRANE BOUND PREDICTED REDOX MODULATOR"/>
    <property type="match status" value="1"/>
</dbReference>
<keyword evidence="3 6" id="KW-0812">Transmembrane</keyword>
<dbReference type="STRING" id="192903.SAMN04488513_11923"/>
<dbReference type="InterPro" id="IPR022369">
    <property type="entry name" value="Integral_membrane_TerC_rswitch"/>
</dbReference>
<dbReference type="EMBL" id="FQYU01000019">
    <property type="protein sequence ID" value="SHK05087.1"/>
    <property type="molecule type" value="Genomic_DNA"/>
</dbReference>
<feature type="transmembrane region" description="Helical" evidence="6">
    <location>
        <begin position="232"/>
        <end position="252"/>
    </location>
</feature>
<keyword evidence="5 6" id="KW-0472">Membrane</keyword>
<dbReference type="Proteomes" id="UP000184543">
    <property type="component" value="Unassembled WGS sequence"/>
</dbReference>
<feature type="transmembrane region" description="Helical" evidence="6">
    <location>
        <begin position="202"/>
        <end position="226"/>
    </location>
</feature>
<keyword evidence="4 6" id="KW-1133">Transmembrane helix</keyword>
<feature type="transmembrane region" description="Helical" evidence="6">
    <location>
        <begin position="111"/>
        <end position="133"/>
    </location>
</feature>